<sequence>MELTARPQSAGERLGVE</sequence>
<evidence type="ECO:0000313" key="1">
    <source>
        <dbReference type="EMBL" id="KAF4859663.1"/>
    </source>
</evidence>
<gene>
    <name evidence="1" type="ORF">CGCSCA2_v006171</name>
</gene>
<protein>
    <submittedName>
        <fullName evidence="1">Uncharacterized protein</fullName>
    </submittedName>
</protein>
<dbReference type="Proteomes" id="UP000711996">
    <property type="component" value="Unassembled WGS sequence"/>
</dbReference>
<evidence type="ECO:0000313" key="2">
    <source>
        <dbReference type="Proteomes" id="UP000711996"/>
    </source>
</evidence>
<keyword evidence="2" id="KW-1185">Reference proteome</keyword>
<dbReference type="EMBL" id="QPMT01000016">
    <property type="protein sequence ID" value="KAF4859663.1"/>
    <property type="molecule type" value="Genomic_DNA"/>
</dbReference>
<comment type="caution">
    <text evidence="1">The sequence shown here is derived from an EMBL/GenBank/DDBJ whole genome shotgun (WGS) entry which is preliminary data.</text>
</comment>
<dbReference type="AlphaFoldDB" id="A0A9P5EUS0"/>
<name>A0A9P5EUS0_COLSI</name>
<accession>A0A9P5EUS0</accession>
<organism evidence="1 2">
    <name type="scientific">Colletotrichum siamense</name>
    <name type="common">Anthracnose fungus</name>
    <dbReference type="NCBI Taxonomy" id="690259"/>
    <lineage>
        <taxon>Eukaryota</taxon>
        <taxon>Fungi</taxon>
        <taxon>Dikarya</taxon>
        <taxon>Ascomycota</taxon>
        <taxon>Pezizomycotina</taxon>
        <taxon>Sordariomycetes</taxon>
        <taxon>Hypocreomycetidae</taxon>
        <taxon>Glomerellales</taxon>
        <taxon>Glomerellaceae</taxon>
        <taxon>Colletotrichum</taxon>
        <taxon>Colletotrichum gloeosporioides species complex</taxon>
    </lineage>
</organism>
<reference evidence="1" key="1">
    <citation type="submission" date="2019-06" db="EMBL/GenBank/DDBJ databases">
        <authorList>
            <person name="Gan P."/>
            <person name="Shirasu K."/>
        </authorList>
    </citation>
    <scope>NUCLEOTIDE SEQUENCE [LARGE SCALE GENOMIC DNA]</scope>
    <source>
        <strain evidence="1">CAD2</strain>
    </source>
</reference>
<proteinExistence type="predicted"/>